<gene>
    <name evidence="1" type="ORF">ACFQGB_14690</name>
</gene>
<accession>A0ABD5VIW3</accession>
<dbReference type="AlphaFoldDB" id="A0ABD5VIW3"/>
<keyword evidence="2" id="KW-1185">Reference proteome</keyword>
<dbReference type="RefSeq" id="WP_336351052.1">
    <property type="nucleotide sequence ID" value="NZ_JAZAQL010000002.1"/>
</dbReference>
<dbReference type="Proteomes" id="UP001596395">
    <property type="component" value="Unassembled WGS sequence"/>
</dbReference>
<reference evidence="1 2" key="1">
    <citation type="journal article" date="2019" name="Int. J. Syst. Evol. Microbiol.">
        <title>The Global Catalogue of Microorganisms (GCM) 10K type strain sequencing project: providing services to taxonomists for standard genome sequencing and annotation.</title>
        <authorList>
            <consortium name="The Broad Institute Genomics Platform"/>
            <consortium name="The Broad Institute Genome Sequencing Center for Infectious Disease"/>
            <person name="Wu L."/>
            <person name="Ma J."/>
        </authorList>
    </citation>
    <scope>NUCLEOTIDE SEQUENCE [LARGE SCALE GENOMIC DNA]</scope>
    <source>
        <strain evidence="1 2">GX26</strain>
    </source>
</reference>
<sequence length="44" mass="5158">MSDYYVMVGSREVEGPFEDRKSAKRRADELNMNEVGTNYTVRKQ</sequence>
<protein>
    <recommendedName>
        <fullName evidence="3">SPOR domain-containing protein</fullName>
    </recommendedName>
</protein>
<evidence type="ECO:0000313" key="2">
    <source>
        <dbReference type="Proteomes" id="UP001596395"/>
    </source>
</evidence>
<comment type="caution">
    <text evidence="1">The sequence shown here is derived from an EMBL/GenBank/DDBJ whole genome shotgun (WGS) entry which is preliminary data.</text>
</comment>
<organism evidence="1 2">
    <name type="scientific">Halorubellus litoreus</name>
    <dbReference type="NCBI Taxonomy" id="755308"/>
    <lineage>
        <taxon>Archaea</taxon>
        <taxon>Methanobacteriati</taxon>
        <taxon>Methanobacteriota</taxon>
        <taxon>Stenosarchaea group</taxon>
        <taxon>Halobacteria</taxon>
        <taxon>Halobacteriales</taxon>
        <taxon>Halorubellaceae</taxon>
        <taxon>Halorubellus</taxon>
    </lineage>
</organism>
<evidence type="ECO:0000313" key="1">
    <source>
        <dbReference type="EMBL" id="MFC6954110.1"/>
    </source>
</evidence>
<evidence type="ECO:0008006" key="3">
    <source>
        <dbReference type="Google" id="ProtNLM"/>
    </source>
</evidence>
<proteinExistence type="predicted"/>
<dbReference type="EMBL" id="JBHSXN010000002">
    <property type="protein sequence ID" value="MFC6954110.1"/>
    <property type="molecule type" value="Genomic_DNA"/>
</dbReference>
<name>A0ABD5VIW3_9EURY</name>